<protein>
    <submittedName>
        <fullName evidence="3">Uncharacterized protein</fullName>
    </submittedName>
</protein>
<feature type="signal peptide" evidence="2">
    <location>
        <begin position="1"/>
        <end position="24"/>
    </location>
</feature>
<sequence>MKKLINAAVATGATLLVTATPVMAQVQNITINEPSGGVKNFGTLLSAGLQVAIILSAILTFAYLVWGGVQWITSGGDKSAYEAARGRITAALIGLAIVAAAAALMKLIGFFFGVDVFSFQIPSAAQ</sequence>
<proteinExistence type="predicted"/>
<evidence type="ECO:0000313" key="3">
    <source>
        <dbReference type="EMBL" id="OGD62299.1"/>
    </source>
</evidence>
<feature type="transmembrane region" description="Helical" evidence="1">
    <location>
        <begin position="48"/>
        <end position="69"/>
    </location>
</feature>
<evidence type="ECO:0000313" key="4">
    <source>
        <dbReference type="Proteomes" id="UP000177006"/>
    </source>
</evidence>
<keyword evidence="1" id="KW-1133">Transmembrane helix</keyword>
<keyword evidence="1" id="KW-0472">Membrane</keyword>
<dbReference type="STRING" id="1797457.A2160_00720"/>
<organism evidence="3 4">
    <name type="scientific">Candidatus Beckwithbacteria bacterium RBG_13_42_9</name>
    <dbReference type="NCBI Taxonomy" id="1797457"/>
    <lineage>
        <taxon>Bacteria</taxon>
        <taxon>Candidatus Beckwithiibacteriota</taxon>
    </lineage>
</organism>
<reference evidence="3 4" key="1">
    <citation type="journal article" date="2016" name="Nat. Commun.">
        <title>Thousands of microbial genomes shed light on interconnected biogeochemical processes in an aquifer system.</title>
        <authorList>
            <person name="Anantharaman K."/>
            <person name="Brown C.T."/>
            <person name="Hug L.A."/>
            <person name="Sharon I."/>
            <person name="Castelle C.J."/>
            <person name="Probst A.J."/>
            <person name="Thomas B.C."/>
            <person name="Singh A."/>
            <person name="Wilkins M.J."/>
            <person name="Karaoz U."/>
            <person name="Brodie E.L."/>
            <person name="Williams K.H."/>
            <person name="Hubbard S.S."/>
            <person name="Banfield J.F."/>
        </authorList>
    </citation>
    <scope>NUCLEOTIDE SEQUENCE [LARGE SCALE GENOMIC DNA]</scope>
</reference>
<keyword evidence="1" id="KW-0812">Transmembrane</keyword>
<accession>A0A1F5E4G2</accession>
<name>A0A1F5E4G2_9BACT</name>
<dbReference type="Pfam" id="PF18895">
    <property type="entry name" value="T4SS_pilin"/>
    <property type="match status" value="1"/>
</dbReference>
<feature type="transmembrane region" description="Helical" evidence="1">
    <location>
        <begin position="90"/>
        <end position="112"/>
    </location>
</feature>
<feature type="chain" id="PRO_5009518291" evidence="2">
    <location>
        <begin position="25"/>
        <end position="126"/>
    </location>
</feature>
<dbReference type="EMBL" id="MEZK01000023">
    <property type="protein sequence ID" value="OGD62299.1"/>
    <property type="molecule type" value="Genomic_DNA"/>
</dbReference>
<keyword evidence="2" id="KW-0732">Signal</keyword>
<dbReference type="AlphaFoldDB" id="A0A1F5E4G2"/>
<evidence type="ECO:0000256" key="2">
    <source>
        <dbReference type="SAM" id="SignalP"/>
    </source>
</evidence>
<dbReference type="Proteomes" id="UP000177006">
    <property type="component" value="Unassembled WGS sequence"/>
</dbReference>
<dbReference type="InterPro" id="IPR043993">
    <property type="entry name" value="T4SS_pilin"/>
</dbReference>
<comment type="caution">
    <text evidence="3">The sequence shown here is derived from an EMBL/GenBank/DDBJ whole genome shotgun (WGS) entry which is preliminary data.</text>
</comment>
<gene>
    <name evidence="3" type="ORF">A2160_00720</name>
</gene>
<evidence type="ECO:0000256" key="1">
    <source>
        <dbReference type="SAM" id="Phobius"/>
    </source>
</evidence>